<dbReference type="InterPro" id="IPR032819">
    <property type="entry name" value="TruB_C"/>
</dbReference>
<dbReference type="GO" id="GO:0160148">
    <property type="term" value="F:tRNA pseudouridine(55) synthase activity"/>
    <property type="evidence" value="ECO:0007669"/>
    <property type="project" value="UniProtKB-EC"/>
</dbReference>
<dbReference type="Proteomes" id="UP000646365">
    <property type="component" value="Unassembled WGS sequence"/>
</dbReference>
<keyword evidence="4 5" id="KW-0413">Isomerase</keyword>
<dbReference type="SUPFAM" id="SSF55120">
    <property type="entry name" value="Pseudouridine synthase"/>
    <property type="match status" value="1"/>
</dbReference>
<dbReference type="AlphaFoldDB" id="A0A8J2YPA4"/>
<dbReference type="PANTHER" id="PTHR13767:SF2">
    <property type="entry name" value="PSEUDOURIDYLATE SYNTHASE TRUB1"/>
    <property type="match status" value="1"/>
</dbReference>
<evidence type="ECO:0000256" key="1">
    <source>
        <dbReference type="ARBA" id="ARBA00000385"/>
    </source>
</evidence>
<comment type="function">
    <text evidence="5">Responsible for synthesis of pseudouridine from uracil-55 in the psi GC loop of transfer RNAs.</text>
</comment>
<dbReference type="InterPro" id="IPR014780">
    <property type="entry name" value="tRNA_psdUridine_synth_TruB"/>
</dbReference>
<dbReference type="RefSeq" id="WP_189041409.1">
    <property type="nucleotide sequence ID" value="NZ_BMJQ01000001.1"/>
</dbReference>
<reference evidence="8" key="1">
    <citation type="journal article" date="2014" name="Int. J. Syst. Evol. Microbiol.">
        <title>Complete genome sequence of Corynebacterium casei LMG S-19264T (=DSM 44701T), isolated from a smear-ripened cheese.</title>
        <authorList>
            <consortium name="US DOE Joint Genome Institute (JGI-PGF)"/>
            <person name="Walter F."/>
            <person name="Albersmeier A."/>
            <person name="Kalinowski J."/>
            <person name="Ruckert C."/>
        </authorList>
    </citation>
    <scope>NUCLEOTIDE SEQUENCE</scope>
    <source>
        <strain evidence="8">CGMCC 1.15725</strain>
    </source>
</reference>
<dbReference type="InterPro" id="IPR020103">
    <property type="entry name" value="PsdUridine_synth_cat_dom_sf"/>
</dbReference>
<dbReference type="Pfam" id="PF01509">
    <property type="entry name" value="TruB_N"/>
    <property type="match status" value="1"/>
</dbReference>
<dbReference type="CDD" id="cd02573">
    <property type="entry name" value="PseudoU_synth_EcTruB"/>
    <property type="match status" value="1"/>
</dbReference>
<keyword evidence="3 5" id="KW-0819">tRNA processing</keyword>
<dbReference type="InterPro" id="IPR002501">
    <property type="entry name" value="PsdUridine_synth_N"/>
</dbReference>
<comment type="catalytic activity">
    <reaction evidence="1 5">
        <text>uridine(55) in tRNA = pseudouridine(55) in tRNA</text>
        <dbReference type="Rhea" id="RHEA:42532"/>
        <dbReference type="Rhea" id="RHEA-COMP:10101"/>
        <dbReference type="Rhea" id="RHEA-COMP:10102"/>
        <dbReference type="ChEBI" id="CHEBI:65314"/>
        <dbReference type="ChEBI" id="CHEBI:65315"/>
        <dbReference type="EC" id="5.4.99.25"/>
    </reaction>
</comment>
<comment type="caution">
    <text evidence="8">The sequence shown here is derived from an EMBL/GenBank/DDBJ whole genome shotgun (WGS) entry which is preliminary data.</text>
</comment>
<dbReference type="Gene3D" id="3.30.2350.10">
    <property type="entry name" value="Pseudouridine synthase"/>
    <property type="match status" value="1"/>
</dbReference>
<feature type="active site" description="Nucleophile" evidence="5">
    <location>
        <position position="45"/>
    </location>
</feature>
<organism evidence="8 9">
    <name type="scientific">Aliidongia dinghuensis</name>
    <dbReference type="NCBI Taxonomy" id="1867774"/>
    <lineage>
        <taxon>Bacteria</taxon>
        <taxon>Pseudomonadati</taxon>
        <taxon>Pseudomonadota</taxon>
        <taxon>Alphaproteobacteria</taxon>
        <taxon>Rhodospirillales</taxon>
        <taxon>Dongiaceae</taxon>
        <taxon>Aliidongia</taxon>
    </lineage>
</organism>
<name>A0A8J2YPA4_9PROT</name>
<feature type="domain" description="Pseudouridine synthase II N-terminal" evidence="6">
    <location>
        <begin position="30"/>
        <end position="178"/>
    </location>
</feature>
<dbReference type="GO" id="GO:0003723">
    <property type="term" value="F:RNA binding"/>
    <property type="evidence" value="ECO:0007669"/>
    <property type="project" value="InterPro"/>
</dbReference>
<dbReference type="Pfam" id="PF16198">
    <property type="entry name" value="TruB_C_2"/>
    <property type="match status" value="1"/>
</dbReference>
<evidence type="ECO:0000259" key="7">
    <source>
        <dbReference type="Pfam" id="PF16198"/>
    </source>
</evidence>
<evidence type="ECO:0000313" key="9">
    <source>
        <dbReference type="Proteomes" id="UP000646365"/>
    </source>
</evidence>
<dbReference type="EC" id="5.4.99.25" evidence="5"/>
<dbReference type="HAMAP" id="MF_01080">
    <property type="entry name" value="TruB_bact"/>
    <property type="match status" value="1"/>
</dbReference>
<evidence type="ECO:0000256" key="3">
    <source>
        <dbReference type="ARBA" id="ARBA00022694"/>
    </source>
</evidence>
<protein>
    <recommendedName>
        <fullName evidence="5">tRNA pseudouridine synthase B</fullName>
        <ecNumber evidence="5">5.4.99.25</ecNumber>
    </recommendedName>
    <alternativeName>
        <fullName evidence="5">tRNA pseudouridine(55) synthase</fullName>
        <shortName evidence="5">Psi55 synthase</shortName>
    </alternativeName>
    <alternativeName>
        <fullName evidence="5">tRNA pseudouridylate synthase</fullName>
    </alternativeName>
    <alternativeName>
        <fullName evidence="5">tRNA-uridine isomerase</fullName>
    </alternativeName>
</protein>
<accession>A0A8J2YPA4</accession>
<evidence type="ECO:0000256" key="5">
    <source>
        <dbReference type="HAMAP-Rule" id="MF_01080"/>
    </source>
</evidence>
<evidence type="ECO:0000313" key="8">
    <source>
        <dbReference type="EMBL" id="GGE99591.1"/>
    </source>
</evidence>
<keyword evidence="9" id="KW-1185">Reference proteome</keyword>
<feature type="domain" description="tRNA pseudouridylate synthase B C-terminal" evidence="7">
    <location>
        <begin position="179"/>
        <end position="237"/>
    </location>
</feature>
<reference evidence="8" key="2">
    <citation type="submission" date="2020-09" db="EMBL/GenBank/DDBJ databases">
        <authorList>
            <person name="Sun Q."/>
            <person name="Zhou Y."/>
        </authorList>
    </citation>
    <scope>NUCLEOTIDE SEQUENCE</scope>
    <source>
        <strain evidence="8">CGMCC 1.15725</strain>
    </source>
</reference>
<sequence>MKRRGLPVHGWVAFDKPVGMTSTQAVGRVRRAFNAEKAGHGGTLDPLASGMLPIALGEATKTVAYAMAGTKRYRLTVRWGEATATDDAEGAVIETSAVRPTESQIRAALRQFTGDIQQVPSTYSAILIDGVRAYDLARAGETVELQPRAIRIDAFELVERPDEDHATFEVTCGKGAYMRSLGRDLAKVLGTFGHLVALRRLSVGRFTVDHAISVDMLDQLGHIRALSEHLLPIETALDDIPALALTEAEALRLRHGQCVPPPCPPDRANIDQLGNGSIVSVSASGKLVALAALDEGMLRPVRVLNL</sequence>
<comment type="similarity">
    <text evidence="2 5">Belongs to the pseudouridine synthase TruB family. Type 1 subfamily.</text>
</comment>
<evidence type="ECO:0000256" key="4">
    <source>
        <dbReference type="ARBA" id="ARBA00023235"/>
    </source>
</evidence>
<dbReference type="PANTHER" id="PTHR13767">
    <property type="entry name" value="TRNA-PSEUDOURIDINE SYNTHASE"/>
    <property type="match status" value="1"/>
</dbReference>
<dbReference type="EMBL" id="BMJQ01000001">
    <property type="protein sequence ID" value="GGE99591.1"/>
    <property type="molecule type" value="Genomic_DNA"/>
</dbReference>
<proteinExistence type="inferred from homology"/>
<dbReference type="GO" id="GO:0031119">
    <property type="term" value="P:tRNA pseudouridine synthesis"/>
    <property type="evidence" value="ECO:0007669"/>
    <property type="project" value="UniProtKB-UniRule"/>
</dbReference>
<evidence type="ECO:0000256" key="2">
    <source>
        <dbReference type="ARBA" id="ARBA00005642"/>
    </source>
</evidence>
<evidence type="ECO:0000259" key="6">
    <source>
        <dbReference type="Pfam" id="PF01509"/>
    </source>
</evidence>
<dbReference type="GO" id="GO:1990481">
    <property type="term" value="P:mRNA pseudouridine synthesis"/>
    <property type="evidence" value="ECO:0007669"/>
    <property type="project" value="TreeGrafter"/>
</dbReference>
<dbReference type="NCBIfam" id="TIGR00431">
    <property type="entry name" value="TruB"/>
    <property type="match status" value="1"/>
</dbReference>
<gene>
    <name evidence="5 8" type="primary">truB</name>
    <name evidence="8" type="ORF">GCM10011611_01470</name>
</gene>